<comment type="caution">
    <text evidence="2">The sequence shown here is derived from an EMBL/GenBank/DDBJ whole genome shotgun (WGS) entry which is preliminary data.</text>
</comment>
<accession>A0A229UIT9</accession>
<reference evidence="2 3" key="1">
    <citation type="submission" date="2017-07" db="EMBL/GenBank/DDBJ databases">
        <title>Genome sequencing and assembly of Paenibacillus rigui.</title>
        <authorList>
            <person name="Mayilraj S."/>
        </authorList>
    </citation>
    <scope>NUCLEOTIDE SEQUENCE [LARGE SCALE GENOMIC DNA]</scope>
    <source>
        <strain evidence="2 3">JCM 16352</strain>
    </source>
</reference>
<dbReference type="AlphaFoldDB" id="A0A229UIT9"/>
<feature type="domain" description="ISXO2-like transposase" evidence="1">
    <location>
        <begin position="9"/>
        <end position="70"/>
    </location>
</feature>
<dbReference type="Pfam" id="PF12762">
    <property type="entry name" value="DDE_Tnp_IS1595"/>
    <property type="match status" value="1"/>
</dbReference>
<name>A0A229UIT9_9BACL</name>
<evidence type="ECO:0000259" key="1">
    <source>
        <dbReference type="Pfam" id="PF12762"/>
    </source>
</evidence>
<dbReference type="EMBL" id="NMQW01000049">
    <property type="protein sequence ID" value="OXM83292.1"/>
    <property type="molecule type" value="Genomic_DNA"/>
</dbReference>
<evidence type="ECO:0000313" key="3">
    <source>
        <dbReference type="Proteomes" id="UP000215509"/>
    </source>
</evidence>
<gene>
    <name evidence="2" type="ORF">CF651_26560</name>
</gene>
<proteinExistence type="predicted"/>
<dbReference type="InterPro" id="IPR024445">
    <property type="entry name" value="Tnp_ISXO2-like"/>
</dbReference>
<dbReference type="Proteomes" id="UP000215509">
    <property type="component" value="Unassembled WGS sequence"/>
</dbReference>
<organism evidence="2 3">
    <name type="scientific">Paenibacillus rigui</name>
    <dbReference type="NCBI Taxonomy" id="554312"/>
    <lineage>
        <taxon>Bacteria</taxon>
        <taxon>Bacillati</taxon>
        <taxon>Bacillota</taxon>
        <taxon>Bacilli</taxon>
        <taxon>Bacillales</taxon>
        <taxon>Paenibacillaceae</taxon>
        <taxon>Paenibacillus</taxon>
    </lineage>
</organism>
<keyword evidence="3" id="KW-1185">Reference proteome</keyword>
<evidence type="ECO:0000313" key="2">
    <source>
        <dbReference type="EMBL" id="OXM83292.1"/>
    </source>
</evidence>
<sequence length="71" mass="7583">MGERDASYTLAGIVELDDAFFGAPTEGGKRGRGTEKTPVLVALSLDKKGCPKYLKMHVIPDVKGTTLVNFA</sequence>
<protein>
    <recommendedName>
        <fullName evidence="1">ISXO2-like transposase domain-containing protein</fullName>
    </recommendedName>
</protein>